<dbReference type="Proteomes" id="UP000760860">
    <property type="component" value="Unassembled WGS sequence"/>
</dbReference>
<dbReference type="OrthoDB" id="123130at2759"/>
<evidence type="ECO:0000313" key="6">
    <source>
        <dbReference type="EMBL" id="RAW42956.1"/>
    </source>
</evidence>
<evidence type="ECO:0000313" key="5">
    <source>
        <dbReference type="EMBL" id="KAG3209800.1"/>
    </source>
</evidence>
<reference evidence="6 7" key="1">
    <citation type="submission" date="2018-01" db="EMBL/GenBank/DDBJ databases">
        <title>Draft genome of the strawberry crown rot pathogen Phytophthora cactorum.</title>
        <authorList>
            <person name="Armitage A.D."/>
            <person name="Lysoe E."/>
            <person name="Nellist C.F."/>
            <person name="Harrison R.J."/>
            <person name="Brurberg M.B."/>
        </authorList>
    </citation>
    <scope>NUCLEOTIDE SEQUENCE [LARGE SCALE GENOMIC DNA]</scope>
    <source>
        <strain evidence="6 7">10300</strain>
    </source>
</reference>
<dbReference type="VEuPathDB" id="FungiDB:PC110_g870"/>
<evidence type="ECO:0000313" key="7">
    <source>
        <dbReference type="Proteomes" id="UP000251314"/>
    </source>
</evidence>
<comment type="caution">
    <text evidence="6">The sequence shown here is derived from an EMBL/GenBank/DDBJ whole genome shotgun (WGS) entry which is preliminary data.</text>
</comment>
<name>A0A329T4B3_9STRA</name>
<dbReference type="EMBL" id="RCMI01001215">
    <property type="protein sequence ID" value="KAG2888457.1"/>
    <property type="molecule type" value="Genomic_DNA"/>
</dbReference>
<proteinExistence type="predicted"/>
<dbReference type="Proteomes" id="UP000697107">
    <property type="component" value="Unassembled WGS sequence"/>
</dbReference>
<keyword evidence="7" id="KW-1185">Reference proteome</keyword>
<evidence type="ECO:0000313" key="2">
    <source>
        <dbReference type="EMBL" id="KAG2888457.1"/>
    </source>
</evidence>
<evidence type="ECO:0000313" key="3">
    <source>
        <dbReference type="EMBL" id="KAG2925914.1"/>
    </source>
</evidence>
<organism evidence="6 7">
    <name type="scientific">Phytophthora cactorum</name>
    <dbReference type="NCBI Taxonomy" id="29920"/>
    <lineage>
        <taxon>Eukaryota</taxon>
        <taxon>Sar</taxon>
        <taxon>Stramenopiles</taxon>
        <taxon>Oomycota</taxon>
        <taxon>Peronosporomycetes</taxon>
        <taxon>Peronosporales</taxon>
        <taxon>Peronosporaceae</taxon>
        <taxon>Phytophthora</taxon>
    </lineage>
</organism>
<sequence length="78" mass="9116">MRNAVYVENRVFNKGTQGVMYKWMFSVKPDVHHVRKFEALVYPHVPVALSRRKHYSNTKIDFVLRYAEDVIGGKVFSG</sequence>
<dbReference type="EMBL" id="RCML01001186">
    <property type="protein sequence ID" value="KAG2964696.1"/>
    <property type="molecule type" value="Genomic_DNA"/>
</dbReference>
<dbReference type="EMBL" id="RCMK01000489">
    <property type="protein sequence ID" value="KAG2925914.1"/>
    <property type="molecule type" value="Genomic_DNA"/>
</dbReference>
<dbReference type="Proteomes" id="UP000735874">
    <property type="component" value="Unassembled WGS sequence"/>
</dbReference>
<reference evidence="1" key="2">
    <citation type="submission" date="2018-10" db="EMBL/GenBank/DDBJ databases">
        <title>Effector identification in a new, highly contiguous assembly of the strawberry crown rot pathogen Phytophthora cactorum.</title>
        <authorList>
            <person name="Armitage A.D."/>
            <person name="Nellist C.F."/>
            <person name="Bates H."/>
            <person name="Vickerstaff R.J."/>
            <person name="Harrison R.J."/>
        </authorList>
    </citation>
    <scope>NUCLEOTIDE SEQUENCE</scope>
    <source>
        <strain evidence="1">15-7</strain>
        <strain evidence="2">4032</strain>
        <strain evidence="3">4040</strain>
        <strain evidence="4">P415</strain>
        <strain evidence="5">P421</strain>
    </source>
</reference>
<evidence type="ECO:0000313" key="1">
    <source>
        <dbReference type="EMBL" id="KAG2852122.1"/>
    </source>
</evidence>
<accession>A0A329T4B3</accession>
<gene>
    <name evidence="6" type="ORF">PC110_g870</name>
    <name evidence="1" type="ORF">PC113_g15299</name>
    <name evidence="2" type="ORF">PC115_g20046</name>
    <name evidence="3" type="ORF">PC117_g15056</name>
    <name evidence="4" type="ORF">PC118_g20163</name>
    <name evidence="5" type="ORF">PC129_g19195</name>
</gene>
<dbReference type="EMBL" id="RCMG01000561">
    <property type="protein sequence ID" value="KAG2852122.1"/>
    <property type="molecule type" value="Genomic_DNA"/>
</dbReference>
<dbReference type="EMBL" id="MJFZ01000009">
    <property type="protein sequence ID" value="RAW42956.1"/>
    <property type="molecule type" value="Genomic_DNA"/>
</dbReference>
<dbReference type="Proteomes" id="UP000774804">
    <property type="component" value="Unassembled WGS sequence"/>
</dbReference>
<evidence type="ECO:0000313" key="4">
    <source>
        <dbReference type="EMBL" id="KAG2964696.1"/>
    </source>
</evidence>
<dbReference type="EMBL" id="RCMV01001203">
    <property type="protein sequence ID" value="KAG3209800.1"/>
    <property type="molecule type" value="Genomic_DNA"/>
</dbReference>
<dbReference type="Proteomes" id="UP000736787">
    <property type="component" value="Unassembled WGS sequence"/>
</dbReference>
<protein>
    <submittedName>
        <fullName evidence="6">Uncharacterized protein</fullName>
    </submittedName>
</protein>
<dbReference type="AlphaFoldDB" id="A0A329T4B3"/>
<dbReference type="Proteomes" id="UP000251314">
    <property type="component" value="Unassembled WGS sequence"/>
</dbReference>